<dbReference type="Pfam" id="PF03965">
    <property type="entry name" value="Penicillinase_R"/>
    <property type="match status" value="1"/>
</dbReference>
<keyword evidence="3" id="KW-0238">DNA-binding</keyword>
<organism evidence="5 6">
    <name type="scientific">Desertihabitans brevis</name>
    <dbReference type="NCBI Taxonomy" id="2268447"/>
    <lineage>
        <taxon>Bacteria</taxon>
        <taxon>Bacillati</taxon>
        <taxon>Actinomycetota</taxon>
        <taxon>Actinomycetes</taxon>
        <taxon>Propionibacteriales</taxon>
        <taxon>Propionibacteriaceae</taxon>
        <taxon>Desertihabitans</taxon>
    </lineage>
</organism>
<dbReference type="InterPro" id="IPR036388">
    <property type="entry name" value="WH-like_DNA-bd_sf"/>
</dbReference>
<evidence type="ECO:0000256" key="4">
    <source>
        <dbReference type="ARBA" id="ARBA00023163"/>
    </source>
</evidence>
<dbReference type="InterPro" id="IPR005650">
    <property type="entry name" value="BlaI_family"/>
</dbReference>
<dbReference type="GO" id="GO:0045892">
    <property type="term" value="P:negative regulation of DNA-templated transcription"/>
    <property type="evidence" value="ECO:0007669"/>
    <property type="project" value="InterPro"/>
</dbReference>
<dbReference type="AlphaFoldDB" id="A0A367YSB3"/>
<dbReference type="Gene3D" id="6.10.140.850">
    <property type="match status" value="1"/>
</dbReference>
<keyword evidence="2" id="KW-0805">Transcription regulation</keyword>
<evidence type="ECO:0000256" key="3">
    <source>
        <dbReference type="ARBA" id="ARBA00023125"/>
    </source>
</evidence>
<dbReference type="GO" id="GO:0003677">
    <property type="term" value="F:DNA binding"/>
    <property type="evidence" value="ECO:0007669"/>
    <property type="project" value="UniProtKB-KW"/>
</dbReference>
<dbReference type="Gene3D" id="1.10.10.10">
    <property type="entry name" value="Winged helix-like DNA-binding domain superfamily/Winged helix DNA-binding domain"/>
    <property type="match status" value="1"/>
</dbReference>
<dbReference type="Proteomes" id="UP000252770">
    <property type="component" value="Unassembled WGS sequence"/>
</dbReference>
<dbReference type="SUPFAM" id="SSF46785">
    <property type="entry name" value="Winged helix' DNA-binding domain"/>
    <property type="match status" value="1"/>
</dbReference>
<comment type="caution">
    <text evidence="5">The sequence shown here is derived from an EMBL/GenBank/DDBJ whole genome shotgun (WGS) entry which is preliminary data.</text>
</comment>
<accession>A0A367YSB3</accession>
<gene>
    <name evidence="5" type="ORF">DT076_16180</name>
</gene>
<name>A0A367YSB3_9ACTN</name>
<dbReference type="RefSeq" id="WP_114127736.1">
    <property type="nucleotide sequence ID" value="NZ_QOUI01000011.1"/>
</dbReference>
<evidence type="ECO:0000313" key="5">
    <source>
        <dbReference type="EMBL" id="RCK68449.1"/>
    </source>
</evidence>
<reference evidence="5 6" key="1">
    <citation type="submission" date="2018-07" db="EMBL/GenBank/DDBJ databases">
        <title>Desertimonas flava gen. nov. sp. nov.</title>
        <authorList>
            <person name="Liu S."/>
        </authorList>
    </citation>
    <scope>NUCLEOTIDE SEQUENCE [LARGE SCALE GENOMIC DNA]</scope>
    <source>
        <strain evidence="5 6">16Sb5-5</strain>
    </source>
</reference>
<protein>
    <submittedName>
        <fullName evidence="5">Transcriptional regulator</fullName>
    </submittedName>
</protein>
<proteinExistence type="inferred from homology"/>
<keyword evidence="6" id="KW-1185">Reference proteome</keyword>
<dbReference type="InterPro" id="IPR036390">
    <property type="entry name" value="WH_DNA-bd_sf"/>
</dbReference>
<comment type="similarity">
    <text evidence="1">Belongs to the BlaI transcriptional regulatory family.</text>
</comment>
<evidence type="ECO:0000256" key="2">
    <source>
        <dbReference type="ARBA" id="ARBA00023015"/>
    </source>
</evidence>
<evidence type="ECO:0000313" key="6">
    <source>
        <dbReference type="Proteomes" id="UP000252770"/>
    </source>
</evidence>
<sequence length="125" mass="13500">MTSARRRARGELETAVLRTLWQSEQPLTAQELLPRLPGATPALTTVLTALERLRVKGEVVRVGEGTRGVRFRPARSESEYTGEAMLATLADSSDRTAALLKFAGSLDPQDVAALRDALQRPASGT</sequence>
<evidence type="ECO:0000256" key="1">
    <source>
        <dbReference type="ARBA" id="ARBA00011046"/>
    </source>
</evidence>
<dbReference type="EMBL" id="QOUI01000011">
    <property type="protein sequence ID" value="RCK68449.1"/>
    <property type="molecule type" value="Genomic_DNA"/>
</dbReference>
<keyword evidence="4" id="KW-0804">Transcription</keyword>